<feature type="compositionally biased region" description="Polar residues" evidence="1">
    <location>
        <begin position="9"/>
        <end position="18"/>
    </location>
</feature>
<dbReference type="EMBL" id="LBIC01000023">
    <property type="protein sequence ID" value="KKW89317.1"/>
    <property type="molecule type" value="Genomic_DNA"/>
</dbReference>
<feature type="region of interest" description="Disordered" evidence="1">
    <location>
        <begin position="1"/>
        <end position="24"/>
    </location>
</feature>
<dbReference type="PATRIC" id="fig|56193.3.peg.5506"/>
<protein>
    <submittedName>
        <fullName evidence="2">Uncharacterized protein</fullName>
    </submittedName>
</protein>
<keyword evidence="3" id="KW-1185">Reference proteome</keyword>
<evidence type="ECO:0000313" key="2">
    <source>
        <dbReference type="EMBL" id="KKW89317.1"/>
    </source>
</evidence>
<evidence type="ECO:0000313" key="3">
    <source>
        <dbReference type="Proteomes" id="UP000033874"/>
    </source>
</evidence>
<organism evidence="2 3">
    <name type="scientific">Sphingobium chungbukense</name>
    <dbReference type="NCBI Taxonomy" id="56193"/>
    <lineage>
        <taxon>Bacteria</taxon>
        <taxon>Pseudomonadati</taxon>
        <taxon>Pseudomonadota</taxon>
        <taxon>Alphaproteobacteria</taxon>
        <taxon>Sphingomonadales</taxon>
        <taxon>Sphingomonadaceae</taxon>
        <taxon>Sphingobium</taxon>
    </lineage>
</organism>
<proteinExistence type="predicted"/>
<reference evidence="2 3" key="1">
    <citation type="submission" date="2015-04" db="EMBL/GenBank/DDBJ databases">
        <title>Genome sequence of aromatic hydrocarbons-degrading Sphingobium chungbukense DJ77.</title>
        <authorList>
            <person name="Kim Y.-C."/>
            <person name="Chae J.-C."/>
        </authorList>
    </citation>
    <scope>NUCLEOTIDE SEQUENCE [LARGE SCALE GENOMIC DNA]</scope>
    <source>
        <strain evidence="2 3">DJ77</strain>
    </source>
</reference>
<name>A0A0M3AGW5_9SPHN</name>
<sequence length="77" mass="8467">MLSVEAQCLNESNQTNSVPAEMAHHGVPGGRIALVIRGGRRPRAGGAKPQEAVLFFTPQAYTFRIRVIHKREVSLSR</sequence>
<dbReference type="Proteomes" id="UP000033874">
    <property type="component" value="Unassembled WGS sequence"/>
</dbReference>
<dbReference type="AlphaFoldDB" id="A0A0M3AGW5"/>
<evidence type="ECO:0000256" key="1">
    <source>
        <dbReference type="SAM" id="MobiDB-lite"/>
    </source>
</evidence>
<comment type="caution">
    <text evidence="2">The sequence shown here is derived from an EMBL/GenBank/DDBJ whole genome shotgun (WGS) entry which is preliminary data.</text>
</comment>
<gene>
    <name evidence="2" type="ORF">YP76_26060</name>
</gene>
<accession>A0A0M3AGW5</accession>